<sequence length="125" mass="13865">MIDPLNLYSTCLAVDIKWVGIRPSQVVGLGLPTSSFKALTQKDIAVAESIVRAGFIQVITILHAFSIAASDIAAVLKANQNYKNEVQMWLERALPWKIELEALHVLGFTFLTSYLQDCIQEGNFL</sequence>
<dbReference type="GO" id="GO:0003918">
    <property type="term" value="F:DNA topoisomerase type II (double strand cut, ATP-hydrolyzing) activity"/>
    <property type="evidence" value="ECO:0007669"/>
    <property type="project" value="InterPro"/>
</dbReference>
<proteinExistence type="predicted"/>
<protein>
    <submittedName>
        <fullName evidence="1">Unnamed protein product</fullName>
    </submittedName>
</protein>
<name>A0A9W6THU2_9STRA</name>
<dbReference type="AlphaFoldDB" id="A0A9W6THU2"/>
<dbReference type="Proteomes" id="UP001165083">
    <property type="component" value="Unassembled WGS sequence"/>
</dbReference>
<evidence type="ECO:0000313" key="2">
    <source>
        <dbReference type="Proteomes" id="UP001165083"/>
    </source>
</evidence>
<comment type="caution">
    <text evidence="1">The sequence shown here is derived from an EMBL/GenBank/DDBJ whole genome shotgun (WGS) entry which is preliminary data.</text>
</comment>
<dbReference type="SUPFAM" id="SSF56726">
    <property type="entry name" value="DNA topoisomerase IV, alpha subunit"/>
    <property type="match status" value="1"/>
</dbReference>
<organism evidence="1 2">
    <name type="scientific">Phytophthora lilii</name>
    <dbReference type="NCBI Taxonomy" id="2077276"/>
    <lineage>
        <taxon>Eukaryota</taxon>
        <taxon>Sar</taxon>
        <taxon>Stramenopiles</taxon>
        <taxon>Oomycota</taxon>
        <taxon>Peronosporomycetes</taxon>
        <taxon>Peronosporales</taxon>
        <taxon>Peronosporaceae</taxon>
        <taxon>Phytophthora</taxon>
    </lineage>
</organism>
<evidence type="ECO:0000313" key="1">
    <source>
        <dbReference type="EMBL" id="GMF15438.1"/>
    </source>
</evidence>
<dbReference type="InterPro" id="IPR002815">
    <property type="entry name" value="Spo11/TopoVI_A"/>
</dbReference>
<gene>
    <name evidence="1" type="ORF">Plil01_000530500</name>
</gene>
<dbReference type="PANTHER" id="PTHR10848:SF0">
    <property type="entry name" value="MEIOTIC RECOMBINATION PROTEIN SPO11"/>
    <property type="match status" value="1"/>
</dbReference>
<dbReference type="GO" id="GO:0000228">
    <property type="term" value="C:nuclear chromosome"/>
    <property type="evidence" value="ECO:0007669"/>
    <property type="project" value="TreeGrafter"/>
</dbReference>
<dbReference type="GO" id="GO:0042138">
    <property type="term" value="P:meiotic DNA double-strand break formation"/>
    <property type="evidence" value="ECO:0007669"/>
    <property type="project" value="TreeGrafter"/>
</dbReference>
<keyword evidence="2" id="KW-1185">Reference proteome</keyword>
<dbReference type="PANTHER" id="PTHR10848">
    <property type="entry name" value="MEIOTIC RECOMBINATION PROTEIN SPO11"/>
    <property type="match status" value="1"/>
</dbReference>
<dbReference type="GO" id="GO:0000706">
    <property type="term" value="P:meiotic DNA double-strand break processing"/>
    <property type="evidence" value="ECO:0007669"/>
    <property type="project" value="TreeGrafter"/>
</dbReference>
<dbReference type="InterPro" id="IPR036078">
    <property type="entry name" value="Spo11/TopoVI_A_sf"/>
</dbReference>
<dbReference type="Gene3D" id="3.40.1360.10">
    <property type="match status" value="1"/>
</dbReference>
<dbReference type="GO" id="GO:0007131">
    <property type="term" value="P:reciprocal meiotic recombination"/>
    <property type="evidence" value="ECO:0007669"/>
    <property type="project" value="TreeGrafter"/>
</dbReference>
<dbReference type="EMBL" id="BSXW01000223">
    <property type="protein sequence ID" value="GMF15438.1"/>
    <property type="molecule type" value="Genomic_DNA"/>
</dbReference>
<dbReference type="OrthoDB" id="5377392at2759"/>
<reference evidence="1" key="1">
    <citation type="submission" date="2023-04" db="EMBL/GenBank/DDBJ databases">
        <title>Phytophthora lilii NBRC 32176.</title>
        <authorList>
            <person name="Ichikawa N."/>
            <person name="Sato H."/>
            <person name="Tonouchi N."/>
        </authorList>
    </citation>
    <scope>NUCLEOTIDE SEQUENCE</scope>
    <source>
        <strain evidence="1">NBRC 32176</strain>
    </source>
</reference>
<accession>A0A9W6THU2</accession>
<dbReference type="GO" id="GO:0003677">
    <property type="term" value="F:DNA binding"/>
    <property type="evidence" value="ECO:0007669"/>
    <property type="project" value="InterPro"/>
</dbReference>